<organism evidence="2 3">
    <name type="scientific">Streptomyces spongiicola</name>
    <dbReference type="NCBI Taxonomy" id="1690221"/>
    <lineage>
        <taxon>Bacteria</taxon>
        <taxon>Bacillati</taxon>
        <taxon>Actinomycetota</taxon>
        <taxon>Actinomycetes</taxon>
        <taxon>Kitasatosporales</taxon>
        <taxon>Streptomycetaceae</taxon>
        <taxon>Streptomyces</taxon>
    </lineage>
</organism>
<evidence type="ECO:0000313" key="2">
    <source>
        <dbReference type="EMBL" id="GBQ03039.1"/>
    </source>
</evidence>
<feature type="region of interest" description="Disordered" evidence="1">
    <location>
        <begin position="66"/>
        <end position="85"/>
    </location>
</feature>
<evidence type="ECO:0000256" key="1">
    <source>
        <dbReference type="SAM" id="MobiDB-lite"/>
    </source>
</evidence>
<protein>
    <submittedName>
        <fullName evidence="2">Uncharacterized protein</fullName>
    </submittedName>
</protein>
<gene>
    <name evidence="2" type="ORF">SSP531S_45050</name>
</gene>
<dbReference type="Proteomes" id="UP000265354">
    <property type="component" value="Unassembled WGS sequence"/>
</dbReference>
<dbReference type="EMBL" id="BGZL01000015">
    <property type="protein sequence ID" value="GBQ03039.1"/>
    <property type="molecule type" value="Genomic_DNA"/>
</dbReference>
<evidence type="ECO:0000313" key="3">
    <source>
        <dbReference type="Proteomes" id="UP000265354"/>
    </source>
</evidence>
<dbReference type="AlphaFoldDB" id="A0A388T2P8"/>
<name>A0A388T2P8_9ACTN</name>
<reference evidence="2 3" key="1">
    <citation type="submission" date="2018-07" db="EMBL/GenBank/DDBJ databases">
        <title>Whole Genome Shotgun Sequence of Streptomyces spongiicola strain 531S.</title>
        <authorList>
            <person name="Dohra H."/>
            <person name="Kodani S."/>
        </authorList>
    </citation>
    <scope>NUCLEOTIDE SEQUENCE [LARGE SCALE GENOMIC DNA]</scope>
    <source>
        <strain evidence="2 3">531S</strain>
    </source>
</reference>
<sequence length="105" mass="11187">MRGILTELRLAFPVVDDPRDLHEPYLTRNRNVPEEVGAVSRETAERLPADRLDDSRAALAGVYGGPVPDAGAAGRRRPGGVAPIAAEPRRQRGFCAVSTGVGART</sequence>
<accession>A0A388T2P8</accession>
<comment type="caution">
    <text evidence="2">The sequence shown here is derived from an EMBL/GenBank/DDBJ whole genome shotgun (WGS) entry which is preliminary data.</text>
</comment>
<proteinExistence type="predicted"/>